<keyword evidence="7" id="KW-1185">Reference proteome</keyword>
<feature type="transmembrane region" description="Helical" evidence="5">
    <location>
        <begin position="157"/>
        <end position="183"/>
    </location>
</feature>
<feature type="transmembrane region" description="Helical" evidence="5">
    <location>
        <begin position="27"/>
        <end position="49"/>
    </location>
</feature>
<dbReference type="EMBL" id="KZ825556">
    <property type="protein sequence ID" value="PYI28060.1"/>
    <property type="molecule type" value="Genomic_DNA"/>
</dbReference>
<reference evidence="6 7" key="1">
    <citation type="submission" date="2018-02" db="EMBL/GenBank/DDBJ databases">
        <title>The genomes of Aspergillus section Nigri reveals drivers in fungal speciation.</title>
        <authorList>
            <consortium name="DOE Joint Genome Institute"/>
            <person name="Vesth T.C."/>
            <person name="Nybo J."/>
            <person name="Theobald S."/>
            <person name="Brandl J."/>
            <person name="Frisvad J.C."/>
            <person name="Nielsen K.F."/>
            <person name="Lyhne E.K."/>
            <person name="Kogle M.E."/>
            <person name="Kuo A."/>
            <person name="Riley R."/>
            <person name="Clum A."/>
            <person name="Nolan M."/>
            <person name="Lipzen A."/>
            <person name="Salamov A."/>
            <person name="Henrissat B."/>
            <person name="Wiebenga A."/>
            <person name="De vries R.P."/>
            <person name="Grigoriev I.V."/>
            <person name="Mortensen U.H."/>
            <person name="Andersen M.R."/>
            <person name="Baker S.E."/>
        </authorList>
    </citation>
    <scope>NUCLEOTIDE SEQUENCE [LARGE SCALE GENOMIC DNA]</scope>
    <source>
        <strain evidence="6 7">CBS 114.80</strain>
    </source>
</reference>
<dbReference type="InterPro" id="IPR007568">
    <property type="entry name" value="RTA1"/>
</dbReference>
<evidence type="ECO:0000256" key="5">
    <source>
        <dbReference type="SAM" id="Phobius"/>
    </source>
</evidence>
<feature type="transmembrane region" description="Helical" evidence="5">
    <location>
        <begin position="87"/>
        <end position="107"/>
    </location>
</feature>
<keyword evidence="3 5" id="KW-1133">Transmembrane helix</keyword>
<dbReference type="AlphaFoldDB" id="A0A2V5IHU1"/>
<organism evidence="6 7">
    <name type="scientific">Aspergillus indologenus CBS 114.80</name>
    <dbReference type="NCBI Taxonomy" id="1450541"/>
    <lineage>
        <taxon>Eukaryota</taxon>
        <taxon>Fungi</taxon>
        <taxon>Dikarya</taxon>
        <taxon>Ascomycota</taxon>
        <taxon>Pezizomycotina</taxon>
        <taxon>Eurotiomycetes</taxon>
        <taxon>Eurotiomycetidae</taxon>
        <taxon>Eurotiales</taxon>
        <taxon>Aspergillaceae</taxon>
        <taxon>Aspergillus</taxon>
        <taxon>Aspergillus subgen. Circumdati</taxon>
    </lineage>
</organism>
<evidence type="ECO:0000313" key="6">
    <source>
        <dbReference type="EMBL" id="PYI28060.1"/>
    </source>
</evidence>
<evidence type="ECO:0000256" key="2">
    <source>
        <dbReference type="ARBA" id="ARBA00022692"/>
    </source>
</evidence>
<evidence type="ECO:0000313" key="7">
    <source>
        <dbReference type="Proteomes" id="UP000248817"/>
    </source>
</evidence>
<evidence type="ECO:0000256" key="3">
    <source>
        <dbReference type="ARBA" id="ARBA00022989"/>
    </source>
</evidence>
<feature type="transmembrane region" description="Helical" evidence="5">
    <location>
        <begin position="245"/>
        <end position="267"/>
    </location>
</feature>
<sequence>MTGTSNCTEVTPQCPVSATTYGYRPNLGGNCLFAAIFGLCAVYQLVAGIRSRQKMFAIALTVGCVMELIGYTGRIKMHKNPWDSGGFETQIICLILAPSFVAAGIYWSLKHIVMVLAPEKSLLRPDLYPLIFVGCDIGSILLQAAGGELLDAGNNIMIAGIAFQVATMAACGVLAAIFVVRLVREGRPEAVLRDEKMSPRETRLFKYFCFGEVLAYVTVLIRCIYRLPEMVGGWGNPLMQNEKEFMILDGAMVAIAVITLTVLHPLYTCRFLRR</sequence>
<dbReference type="GO" id="GO:0000324">
    <property type="term" value="C:fungal-type vacuole"/>
    <property type="evidence" value="ECO:0007669"/>
    <property type="project" value="TreeGrafter"/>
</dbReference>
<dbReference type="PANTHER" id="PTHR31465">
    <property type="entry name" value="PROTEIN RTA1-RELATED"/>
    <property type="match status" value="1"/>
</dbReference>
<dbReference type="PANTHER" id="PTHR31465:SF8">
    <property type="entry name" value="DOMAIN PROTEIN, PUTATIVE (AFU_ORTHOLOGUE AFUA_6G14140)-RELATED"/>
    <property type="match status" value="1"/>
</dbReference>
<comment type="subcellular location">
    <subcellularLocation>
        <location evidence="1">Membrane</location>
        <topology evidence="1">Multi-pass membrane protein</topology>
    </subcellularLocation>
</comment>
<dbReference type="Proteomes" id="UP000248817">
    <property type="component" value="Unassembled WGS sequence"/>
</dbReference>
<feature type="transmembrane region" description="Helical" evidence="5">
    <location>
        <begin position="127"/>
        <end position="145"/>
    </location>
</feature>
<evidence type="ECO:0000256" key="4">
    <source>
        <dbReference type="ARBA" id="ARBA00023136"/>
    </source>
</evidence>
<dbReference type="Pfam" id="PF04479">
    <property type="entry name" value="RTA1"/>
    <property type="match status" value="1"/>
</dbReference>
<keyword evidence="4 5" id="KW-0472">Membrane</keyword>
<name>A0A2V5IHU1_9EURO</name>
<feature type="transmembrane region" description="Helical" evidence="5">
    <location>
        <begin position="204"/>
        <end position="225"/>
    </location>
</feature>
<dbReference type="GO" id="GO:0005886">
    <property type="term" value="C:plasma membrane"/>
    <property type="evidence" value="ECO:0007669"/>
    <property type="project" value="TreeGrafter"/>
</dbReference>
<keyword evidence="2 5" id="KW-0812">Transmembrane</keyword>
<proteinExistence type="predicted"/>
<feature type="transmembrane region" description="Helical" evidence="5">
    <location>
        <begin position="56"/>
        <end position="75"/>
    </location>
</feature>
<evidence type="ECO:0000256" key="1">
    <source>
        <dbReference type="ARBA" id="ARBA00004141"/>
    </source>
</evidence>
<accession>A0A2V5IHU1</accession>
<protein>
    <submittedName>
        <fullName evidence="6">RTA1-domain-containing protein</fullName>
    </submittedName>
</protein>
<gene>
    <name evidence="6" type="ORF">BP00DRAFT_481954</name>
</gene>